<comment type="caution">
    <text evidence="5">The sequence shown here is derived from an EMBL/GenBank/DDBJ whole genome shotgun (WGS) entry which is preliminary data.</text>
</comment>
<keyword evidence="4" id="KW-0378">Hydrolase</keyword>
<sequence>MNQWEWSLLEEKEQVDHVVIDGVEVRTGYRVRLNPREGGDILDLALRGQVATVESIEQDYEGQQHICVVLEDDPGRDLGMMRQPGHRFFFKVTEIEPLPEEEQGERKTASQARILIAGIGNIFLGDDGFGVEVVRRLAGCTLPEEVRVVDFGIRGMDLVYALQDRYETTILIDAYPHRQTPGTVSVVELDPNEAAEPSGNFLEPHSMHPMNVLRMASAMNGPLKRVVLIGCEPATLGGEEGHMGLSQPVEVAVEQAVKTTEALIRKILEGESV</sequence>
<dbReference type="InterPro" id="IPR000671">
    <property type="entry name" value="Peptidase_A31"/>
</dbReference>
<dbReference type="PANTHER" id="PTHR30302:SF1">
    <property type="entry name" value="HYDROGENASE 2 MATURATION PROTEASE"/>
    <property type="match status" value="1"/>
</dbReference>
<dbReference type="InterPro" id="IPR023430">
    <property type="entry name" value="Pept_HybD-like_dom_sf"/>
</dbReference>
<proteinExistence type="inferred from homology"/>
<keyword evidence="3" id="KW-0064">Aspartyl protease</keyword>
<evidence type="ECO:0000313" key="5">
    <source>
        <dbReference type="EMBL" id="MBB5342392.1"/>
    </source>
</evidence>
<dbReference type="AlphaFoldDB" id="A0A7W8N1L7"/>
<dbReference type="SUPFAM" id="SSF53163">
    <property type="entry name" value="HybD-like"/>
    <property type="match status" value="1"/>
</dbReference>
<protein>
    <submittedName>
        <fullName evidence="5">Hydrogenase maturation protease</fullName>
    </submittedName>
</protein>
<accession>A0A7W8N1L7</accession>
<comment type="similarity">
    <text evidence="1">Belongs to the peptidase A31 family.</text>
</comment>
<keyword evidence="2 5" id="KW-0645">Protease</keyword>
<evidence type="ECO:0000256" key="3">
    <source>
        <dbReference type="ARBA" id="ARBA00022750"/>
    </source>
</evidence>
<dbReference type="Pfam" id="PF01750">
    <property type="entry name" value="HycI"/>
    <property type="match status" value="1"/>
</dbReference>
<dbReference type="PRINTS" id="PR00446">
    <property type="entry name" value="HYDRGNUPTAKE"/>
</dbReference>
<dbReference type="GO" id="GO:0008047">
    <property type="term" value="F:enzyme activator activity"/>
    <property type="evidence" value="ECO:0007669"/>
    <property type="project" value="InterPro"/>
</dbReference>
<evidence type="ECO:0000313" key="6">
    <source>
        <dbReference type="Proteomes" id="UP000569092"/>
    </source>
</evidence>
<organism evidence="5 6">
    <name type="scientific">Tunturiibacter lichenicola</name>
    <dbReference type="NCBI Taxonomy" id="2051959"/>
    <lineage>
        <taxon>Bacteria</taxon>
        <taxon>Pseudomonadati</taxon>
        <taxon>Acidobacteriota</taxon>
        <taxon>Terriglobia</taxon>
        <taxon>Terriglobales</taxon>
        <taxon>Acidobacteriaceae</taxon>
        <taxon>Tunturiibacter</taxon>
    </lineage>
</organism>
<dbReference type="GO" id="GO:0016485">
    <property type="term" value="P:protein processing"/>
    <property type="evidence" value="ECO:0007669"/>
    <property type="project" value="TreeGrafter"/>
</dbReference>
<gene>
    <name evidence="5" type="ORF">HDF10_000342</name>
</gene>
<dbReference type="GO" id="GO:0004190">
    <property type="term" value="F:aspartic-type endopeptidase activity"/>
    <property type="evidence" value="ECO:0007669"/>
    <property type="project" value="UniProtKB-KW"/>
</dbReference>
<evidence type="ECO:0000256" key="4">
    <source>
        <dbReference type="ARBA" id="ARBA00022801"/>
    </source>
</evidence>
<dbReference type="EMBL" id="JACHDZ010000001">
    <property type="protein sequence ID" value="MBB5342392.1"/>
    <property type="molecule type" value="Genomic_DNA"/>
</dbReference>
<evidence type="ECO:0000256" key="1">
    <source>
        <dbReference type="ARBA" id="ARBA00006814"/>
    </source>
</evidence>
<reference evidence="5 6" key="1">
    <citation type="submission" date="2020-08" db="EMBL/GenBank/DDBJ databases">
        <title>Genomic Encyclopedia of Type Strains, Phase IV (KMG-V): Genome sequencing to study the core and pangenomes of soil and plant-associated prokaryotes.</title>
        <authorList>
            <person name="Whitman W."/>
        </authorList>
    </citation>
    <scope>NUCLEOTIDE SEQUENCE [LARGE SCALE GENOMIC DNA]</scope>
    <source>
        <strain evidence="5 6">M8US30</strain>
    </source>
</reference>
<name>A0A7W8N1L7_9BACT</name>
<evidence type="ECO:0000256" key="2">
    <source>
        <dbReference type="ARBA" id="ARBA00022670"/>
    </source>
</evidence>
<dbReference type="CDD" id="cd06068">
    <property type="entry name" value="H2MP_like-1"/>
    <property type="match status" value="1"/>
</dbReference>
<dbReference type="Gene3D" id="3.40.50.1450">
    <property type="entry name" value="HybD-like"/>
    <property type="match status" value="1"/>
</dbReference>
<dbReference type="Proteomes" id="UP000569092">
    <property type="component" value="Unassembled WGS sequence"/>
</dbReference>
<dbReference type="PANTHER" id="PTHR30302">
    <property type="entry name" value="HYDROGENASE 1 MATURATION PROTEASE"/>
    <property type="match status" value="1"/>
</dbReference>
<dbReference type="NCBIfam" id="TIGR00072">
    <property type="entry name" value="hydrog_prot"/>
    <property type="match status" value="1"/>
</dbReference>